<dbReference type="SUPFAM" id="SSF53474">
    <property type="entry name" value="alpha/beta-Hydrolases"/>
    <property type="match status" value="1"/>
</dbReference>
<organism evidence="6 7">
    <name type="scientific">Spirosoma flavum</name>
    <dbReference type="NCBI Taxonomy" id="2048557"/>
    <lineage>
        <taxon>Bacteria</taxon>
        <taxon>Pseudomonadati</taxon>
        <taxon>Bacteroidota</taxon>
        <taxon>Cytophagia</taxon>
        <taxon>Cytophagales</taxon>
        <taxon>Cytophagaceae</taxon>
        <taxon>Spirosoma</taxon>
    </lineage>
</organism>
<dbReference type="EMBL" id="JBHUOM010000019">
    <property type="protein sequence ID" value="MFD2935653.1"/>
    <property type="molecule type" value="Genomic_DNA"/>
</dbReference>
<evidence type="ECO:0000256" key="2">
    <source>
        <dbReference type="ARBA" id="ARBA00022729"/>
    </source>
</evidence>
<proteinExistence type="predicted"/>
<dbReference type="PROSITE" id="PS51257">
    <property type="entry name" value="PROKAR_LIPOPROTEIN"/>
    <property type="match status" value="1"/>
</dbReference>
<evidence type="ECO:0000259" key="5">
    <source>
        <dbReference type="Pfam" id="PF22244"/>
    </source>
</evidence>
<accession>A0ABW6AMN5</accession>
<evidence type="ECO:0000256" key="4">
    <source>
        <dbReference type="SAM" id="SignalP"/>
    </source>
</evidence>
<sequence length="433" mass="48236">MARILFLLALALLTGCLANGQATEPTYNYDETKVGTYTLPNPLINNKGKAVKTQAEWRSRRKELIQLFAENVYGQTPKQAVKLRFQTTSVDSSALNGLAIRKLVSIFFVDYPQLLPIEVLLYLPKGRKVIPVFLGLNFCGNHCVTTEADIPLSTRWMGNAIGEVSVNNKATEKARGMQERRWPIETILRRGYALATAYYGDIEPDYPQGWHSGIRSVLGESTAPASDTTKANSWGAIGAWAWGMSRILDYLQTEPSIDAKRVISIGHSRIGKAAVWAGAQDERFAAVIGNESGEGGAALARRWYGETVERINTSFPYWFCGRYKTYNKRVADLPVDQHELLALIAPRPLYIASADGDQWSDPKGEFLGAAYAEPVYKLYGKVGLGTTDGRPQAFPAVNQPIGQTVRYHDRSGKHDVTDYDWEQYLRFADELVR</sequence>
<keyword evidence="1" id="KW-0719">Serine esterase</keyword>
<dbReference type="InterPro" id="IPR029058">
    <property type="entry name" value="AB_hydrolase_fold"/>
</dbReference>
<dbReference type="RefSeq" id="WP_381503765.1">
    <property type="nucleotide sequence ID" value="NZ_JBHUOM010000019.1"/>
</dbReference>
<dbReference type="InterPro" id="IPR054579">
    <property type="entry name" value="GCE-like_dom"/>
</dbReference>
<evidence type="ECO:0000256" key="1">
    <source>
        <dbReference type="ARBA" id="ARBA00022487"/>
    </source>
</evidence>
<feature type="chain" id="PRO_5047542208" evidence="4">
    <location>
        <begin position="23"/>
        <end position="433"/>
    </location>
</feature>
<protein>
    <submittedName>
        <fullName evidence="6">Acetylxylan esterase</fullName>
    </submittedName>
</protein>
<reference evidence="7" key="1">
    <citation type="journal article" date="2019" name="Int. J. Syst. Evol. Microbiol.">
        <title>The Global Catalogue of Microorganisms (GCM) 10K type strain sequencing project: providing services to taxonomists for standard genome sequencing and annotation.</title>
        <authorList>
            <consortium name="The Broad Institute Genomics Platform"/>
            <consortium name="The Broad Institute Genome Sequencing Center for Infectious Disease"/>
            <person name="Wu L."/>
            <person name="Ma J."/>
        </authorList>
    </citation>
    <scope>NUCLEOTIDE SEQUENCE [LARGE SCALE GENOMIC DNA]</scope>
    <source>
        <strain evidence="7">KCTC 52490</strain>
    </source>
</reference>
<comment type="caution">
    <text evidence="6">The sequence shown here is derived from an EMBL/GenBank/DDBJ whole genome shotgun (WGS) entry which is preliminary data.</text>
</comment>
<dbReference type="Pfam" id="PF22244">
    <property type="entry name" value="GCE_fung"/>
    <property type="match status" value="1"/>
</dbReference>
<evidence type="ECO:0000256" key="3">
    <source>
        <dbReference type="ARBA" id="ARBA00022801"/>
    </source>
</evidence>
<keyword evidence="3" id="KW-0378">Hydrolase</keyword>
<name>A0ABW6AMN5_9BACT</name>
<keyword evidence="2 4" id="KW-0732">Signal</keyword>
<feature type="signal peptide" evidence="4">
    <location>
        <begin position="1"/>
        <end position="22"/>
    </location>
</feature>
<dbReference type="Gene3D" id="3.40.50.1820">
    <property type="entry name" value="alpha/beta hydrolase"/>
    <property type="match status" value="1"/>
</dbReference>
<feature type="domain" description="4-O-methyl-glucuronoyl methylesterase-like" evidence="5">
    <location>
        <begin position="232"/>
        <end position="380"/>
    </location>
</feature>
<evidence type="ECO:0000313" key="7">
    <source>
        <dbReference type="Proteomes" id="UP001597512"/>
    </source>
</evidence>
<evidence type="ECO:0000313" key="6">
    <source>
        <dbReference type="EMBL" id="MFD2935653.1"/>
    </source>
</evidence>
<dbReference type="Proteomes" id="UP001597512">
    <property type="component" value="Unassembled WGS sequence"/>
</dbReference>
<gene>
    <name evidence="6" type="ORF">ACFS25_17865</name>
</gene>
<keyword evidence="7" id="KW-1185">Reference proteome</keyword>